<accession>A0AA37TDZ4</accession>
<comment type="caution">
    <text evidence="3">The sequence shown here is derived from an EMBL/GenBank/DDBJ whole genome shotgun (WGS) entry which is preliminary data.</text>
</comment>
<name>A0AA37TDZ4_9HYPH</name>
<evidence type="ECO:0000313" key="4">
    <source>
        <dbReference type="Proteomes" id="UP001157440"/>
    </source>
</evidence>
<evidence type="ECO:0000313" key="3">
    <source>
        <dbReference type="EMBL" id="GLS72156.1"/>
    </source>
</evidence>
<keyword evidence="2" id="KW-1133">Transmembrane helix</keyword>
<feature type="region of interest" description="Disordered" evidence="1">
    <location>
        <begin position="40"/>
        <end position="67"/>
    </location>
</feature>
<feature type="transmembrane region" description="Helical" evidence="2">
    <location>
        <begin position="12"/>
        <end position="36"/>
    </location>
</feature>
<dbReference type="EMBL" id="BSPL01000020">
    <property type="protein sequence ID" value="GLS72156.1"/>
    <property type="molecule type" value="Genomic_DNA"/>
</dbReference>
<dbReference type="RefSeq" id="WP_238198704.1">
    <property type="nucleotide sequence ID" value="NZ_BPQZ01000026.1"/>
</dbReference>
<protein>
    <submittedName>
        <fullName evidence="3">Uncharacterized protein</fullName>
    </submittedName>
</protein>
<keyword evidence="2" id="KW-0812">Transmembrane</keyword>
<proteinExistence type="predicted"/>
<feature type="compositionally biased region" description="Pro residues" evidence="1">
    <location>
        <begin position="56"/>
        <end position="67"/>
    </location>
</feature>
<organism evidence="3 4">
    <name type="scientific">Methylobacterium tardum</name>
    <dbReference type="NCBI Taxonomy" id="374432"/>
    <lineage>
        <taxon>Bacteria</taxon>
        <taxon>Pseudomonadati</taxon>
        <taxon>Pseudomonadota</taxon>
        <taxon>Alphaproteobacteria</taxon>
        <taxon>Hyphomicrobiales</taxon>
        <taxon>Methylobacteriaceae</taxon>
        <taxon>Methylobacterium</taxon>
    </lineage>
</organism>
<sequence>MEPAKRREWRDLKPIVIGLVVVGLVFAGGIAGYWTWQTGSQQHTASQQSSGSALSPPNPAPAAAPAR</sequence>
<evidence type="ECO:0000256" key="1">
    <source>
        <dbReference type="SAM" id="MobiDB-lite"/>
    </source>
</evidence>
<feature type="compositionally biased region" description="Polar residues" evidence="1">
    <location>
        <begin position="40"/>
        <end position="55"/>
    </location>
</feature>
<evidence type="ECO:0000256" key="2">
    <source>
        <dbReference type="SAM" id="Phobius"/>
    </source>
</evidence>
<reference evidence="4" key="1">
    <citation type="journal article" date="2019" name="Int. J. Syst. Evol. Microbiol.">
        <title>The Global Catalogue of Microorganisms (GCM) 10K type strain sequencing project: providing services to taxonomists for standard genome sequencing and annotation.</title>
        <authorList>
            <consortium name="The Broad Institute Genomics Platform"/>
            <consortium name="The Broad Institute Genome Sequencing Center for Infectious Disease"/>
            <person name="Wu L."/>
            <person name="Ma J."/>
        </authorList>
    </citation>
    <scope>NUCLEOTIDE SEQUENCE [LARGE SCALE GENOMIC DNA]</scope>
    <source>
        <strain evidence="4">NBRC 103632</strain>
    </source>
</reference>
<dbReference type="AlphaFoldDB" id="A0AA37TDZ4"/>
<gene>
    <name evidence="3" type="ORF">GCM10007890_41690</name>
</gene>
<keyword evidence="2" id="KW-0472">Membrane</keyword>
<dbReference type="Proteomes" id="UP001157440">
    <property type="component" value="Unassembled WGS sequence"/>
</dbReference>
<keyword evidence="4" id="KW-1185">Reference proteome</keyword>